<evidence type="ECO:0000256" key="1">
    <source>
        <dbReference type="HAMAP-Rule" id="MF_00775"/>
    </source>
</evidence>
<dbReference type="EMBL" id="PHFW01000002">
    <property type="protein sequence ID" value="PQM28851.1"/>
    <property type="molecule type" value="Genomic_DNA"/>
</dbReference>
<dbReference type="RefSeq" id="WP_105999017.1">
    <property type="nucleotide sequence ID" value="NZ_CM009578.1"/>
</dbReference>
<organism evidence="2 3">
    <name type="scientific">Sphingopyxis lindanitolerans</name>
    <dbReference type="NCBI Taxonomy" id="2054227"/>
    <lineage>
        <taxon>Bacteria</taxon>
        <taxon>Pseudomonadati</taxon>
        <taxon>Pseudomonadota</taxon>
        <taxon>Alphaproteobacteria</taxon>
        <taxon>Sphingomonadales</taxon>
        <taxon>Sphingomonadaceae</taxon>
        <taxon>Sphingopyxis</taxon>
    </lineage>
</organism>
<dbReference type="PANTHER" id="PTHR37315">
    <property type="entry name" value="UPF0311 PROTEIN BLR7842"/>
    <property type="match status" value="1"/>
</dbReference>
<name>A0A2S8B8W4_9SPHN</name>
<dbReference type="AlphaFoldDB" id="A0A2S8B8W4"/>
<comment type="similarity">
    <text evidence="1">Belongs to the UPF0311 family.</text>
</comment>
<dbReference type="OrthoDB" id="5294829at2"/>
<dbReference type="InterPro" id="IPR020915">
    <property type="entry name" value="UPF0311"/>
</dbReference>
<accession>A0A2S8B8W4</accession>
<keyword evidence="3" id="KW-1185">Reference proteome</keyword>
<dbReference type="HAMAP" id="MF_00775">
    <property type="entry name" value="UPF0311"/>
    <property type="match status" value="1"/>
</dbReference>
<dbReference type="Gene3D" id="2.40.160.20">
    <property type="match status" value="1"/>
</dbReference>
<dbReference type="Proteomes" id="UP000238954">
    <property type="component" value="Chromosome"/>
</dbReference>
<dbReference type="Pfam" id="PF11578">
    <property type="entry name" value="DUF3237"/>
    <property type="match status" value="1"/>
</dbReference>
<proteinExistence type="inferred from homology"/>
<protein>
    <recommendedName>
        <fullName evidence="1">UPF0311 protein CVO77_10565</fullName>
    </recommendedName>
</protein>
<gene>
    <name evidence="2" type="ORF">CVO77_10565</name>
</gene>
<evidence type="ECO:0000313" key="2">
    <source>
        <dbReference type="EMBL" id="PQM28851.1"/>
    </source>
</evidence>
<dbReference type="PANTHER" id="PTHR37315:SF1">
    <property type="entry name" value="UPF0311 PROTEIN BLR7842"/>
    <property type="match status" value="1"/>
</dbReference>
<evidence type="ECO:0000313" key="3">
    <source>
        <dbReference type="Proteomes" id="UP000238954"/>
    </source>
</evidence>
<reference evidence="3" key="1">
    <citation type="submission" date="2017-11" db="EMBL/GenBank/DDBJ databases">
        <title>The complete genome sequence of Sphingopyxis pomeranensis sp. nov. strain WS5A3p.</title>
        <authorList>
            <person name="Kaminski M.A."/>
        </authorList>
    </citation>
    <scope>NUCLEOTIDE SEQUENCE [LARGE SCALE GENOMIC DNA]</scope>
    <source>
        <strain evidence="3">WS5A3p</strain>
    </source>
</reference>
<sequence>MKMAGIETLSWEPLFVMRLDVAYDRAHPVGGENRRGIFPVVGGTFEGPKMRGRVLDGGADWVSWRGDGTMLIDVRTALETDDGALISMQYTGLSTPTSPEAAARFARREPSPYEDLYLHTTPRFETAHAKYEWLNRVIAVSNGMRTDDGPMYHVFAIT</sequence>
<comment type="caution">
    <text evidence="2">The sequence shown here is derived from an EMBL/GenBank/DDBJ whole genome shotgun (WGS) entry which is preliminary data.</text>
</comment>